<dbReference type="SMART" id="SM00382">
    <property type="entry name" value="AAA"/>
    <property type="match status" value="1"/>
</dbReference>
<dbReference type="GO" id="GO:0003924">
    <property type="term" value="F:GTPase activity"/>
    <property type="evidence" value="ECO:0007669"/>
    <property type="project" value="InterPro"/>
</dbReference>
<dbReference type="PANTHER" id="PTHR43087:SF1">
    <property type="entry name" value="LAO_AO TRANSPORT SYSTEM ATPASE"/>
    <property type="match status" value="1"/>
</dbReference>
<dbReference type="OrthoDB" id="9778292at2"/>
<dbReference type="InterPro" id="IPR027417">
    <property type="entry name" value="P-loop_NTPase"/>
</dbReference>
<accession>H8KXF3</accession>
<dbReference type="RefSeq" id="WP_014681705.1">
    <property type="nucleotide sequence ID" value="NC_017770.1"/>
</dbReference>
<gene>
    <name evidence="7" type="ordered locus">Solca_3477</name>
</gene>
<keyword evidence="3" id="KW-0378">Hydrolase</keyword>
<dbReference type="InterPro" id="IPR003593">
    <property type="entry name" value="AAA+_ATPase"/>
</dbReference>
<dbReference type="KEGG" id="scn:Solca_3477"/>
<dbReference type="HOGENOM" id="CLU_043725_1_1_10"/>
<dbReference type="EMBL" id="CP003349">
    <property type="protein sequence ID" value="AFD08482.1"/>
    <property type="molecule type" value="Genomic_DNA"/>
</dbReference>
<dbReference type="Pfam" id="PF03308">
    <property type="entry name" value="MeaB"/>
    <property type="match status" value="1"/>
</dbReference>
<dbReference type="InterPro" id="IPR005129">
    <property type="entry name" value="GTPase_ArgK"/>
</dbReference>
<evidence type="ECO:0000313" key="8">
    <source>
        <dbReference type="Proteomes" id="UP000007590"/>
    </source>
</evidence>
<dbReference type="eggNOG" id="COG1703">
    <property type="taxonomic scope" value="Bacteria"/>
</dbReference>
<evidence type="ECO:0000259" key="6">
    <source>
        <dbReference type="SMART" id="SM00382"/>
    </source>
</evidence>
<keyword evidence="5" id="KW-0143">Chaperone</keyword>
<keyword evidence="4" id="KW-0342">GTP-binding</keyword>
<dbReference type="SUPFAM" id="SSF52540">
    <property type="entry name" value="P-loop containing nucleoside triphosphate hydrolases"/>
    <property type="match status" value="1"/>
</dbReference>
<name>H8KXF3_SOLCM</name>
<dbReference type="Proteomes" id="UP000007590">
    <property type="component" value="Chromosome"/>
</dbReference>
<evidence type="ECO:0000313" key="7">
    <source>
        <dbReference type="EMBL" id="AFD08482.1"/>
    </source>
</evidence>
<dbReference type="PANTHER" id="PTHR43087">
    <property type="entry name" value="LYSINE/ARGININE/ORNITHINE TRANSPORT SYSTEM KINASE"/>
    <property type="match status" value="1"/>
</dbReference>
<keyword evidence="8" id="KW-1185">Reference proteome</keyword>
<dbReference type="NCBIfam" id="TIGR00750">
    <property type="entry name" value="lao"/>
    <property type="match status" value="1"/>
</dbReference>
<protein>
    <submittedName>
        <fullName evidence="7">LAO/AO transport system ATPase</fullName>
    </submittedName>
</protein>
<dbReference type="GO" id="GO:0005525">
    <property type="term" value="F:GTP binding"/>
    <property type="evidence" value="ECO:0007669"/>
    <property type="project" value="UniProtKB-KW"/>
</dbReference>
<organism evidence="7 8">
    <name type="scientific">Solitalea canadensis (strain ATCC 29591 / DSM 3403 / JCM 21819 / LMG 8368 / NBRC 15130 / NCIMB 12057 / USAM 9D)</name>
    <name type="common">Flexibacter canadensis</name>
    <dbReference type="NCBI Taxonomy" id="929556"/>
    <lineage>
        <taxon>Bacteria</taxon>
        <taxon>Pseudomonadati</taxon>
        <taxon>Bacteroidota</taxon>
        <taxon>Sphingobacteriia</taxon>
        <taxon>Sphingobacteriales</taxon>
        <taxon>Sphingobacteriaceae</taxon>
        <taxon>Solitalea</taxon>
    </lineage>
</organism>
<keyword evidence="2" id="KW-0547">Nucleotide-binding</keyword>
<sequence>MKENTFMDEITKGNFRAISRAISLVENESEGSRELLLKLDFSKKVPVIGITGPPGAGKSTLVNMLIRHITNAGKKVGIVAIDPTSPFNYGSLLGDRIRMVEHFNNDSVFIRSLATRGSLGGLSTKTIEVVDIMKAASFDYILVETVGVGQSEVEIVGLADTTIVVLVPEAGDEIQTIKSGLMEIADIFVVNKADHIGADEFAGNIKKLLHQRPQSNWSVPVVKTIADKNEGIGELFAHIEQHHPVSENTKKPFLLVEKAFKLIQQNRMRNIRRADLLKSILANLGNDNFNLYRFVKQFDNKEIES</sequence>
<dbReference type="InterPro" id="IPR052040">
    <property type="entry name" value="GTPase/Isobutyryl-CoA_mutase"/>
</dbReference>
<dbReference type="STRING" id="929556.Solca_3477"/>
<evidence type="ECO:0000256" key="2">
    <source>
        <dbReference type="ARBA" id="ARBA00022741"/>
    </source>
</evidence>
<evidence type="ECO:0000256" key="4">
    <source>
        <dbReference type="ARBA" id="ARBA00023134"/>
    </source>
</evidence>
<proteinExistence type="inferred from homology"/>
<dbReference type="CDD" id="cd03114">
    <property type="entry name" value="MMAA-like"/>
    <property type="match status" value="1"/>
</dbReference>
<evidence type="ECO:0000256" key="1">
    <source>
        <dbReference type="ARBA" id="ARBA00009625"/>
    </source>
</evidence>
<evidence type="ECO:0000256" key="5">
    <source>
        <dbReference type="ARBA" id="ARBA00023186"/>
    </source>
</evidence>
<dbReference type="Gene3D" id="3.40.50.300">
    <property type="entry name" value="P-loop containing nucleotide triphosphate hydrolases"/>
    <property type="match status" value="1"/>
</dbReference>
<reference evidence="7" key="1">
    <citation type="submission" date="2012-02" db="EMBL/GenBank/DDBJ databases">
        <title>The complete genome of Solitalea canadensis DSM 3403.</title>
        <authorList>
            <consortium name="US DOE Joint Genome Institute (JGI-PGF)"/>
            <person name="Lucas S."/>
            <person name="Copeland A."/>
            <person name="Lapidus A."/>
            <person name="Glavina del Rio T."/>
            <person name="Dalin E."/>
            <person name="Tice H."/>
            <person name="Bruce D."/>
            <person name="Goodwin L."/>
            <person name="Pitluck S."/>
            <person name="Peters L."/>
            <person name="Ovchinnikova G."/>
            <person name="Lu M."/>
            <person name="Kyrpides N."/>
            <person name="Mavromatis K."/>
            <person name="Ivanova N."/>
            <person name="Brettin T."/>
            <person name="Detter J.C."/>
            <person name="Han C."/>
            <person name="Larimer F."/>
            <person name="Land M."/>
            <person name="Hauser L."/>
            <person name="Markowitz V."/>
            <person name="Cheng J.-F."/>
            <person name="Hugenholtz P."/>
            <person name="Woyke T."/>
            <person name="Wu D."/>
            <person name="Spring S."/>
            <person name="Schroeder M."/>
            <person name="Kopitz M."/>
            <person name="Brambilla E."/>
            <person name="Klenk H.-P."/>
            <person name="Eisen J.A."/>
        </authorList>
    </citation>
    <scope>NUCLEOTIDE SEQUENCE</scope>
    <source>
        <strain evidence="7">DSM 3403</strain>
    </source>
</reference>
<comment type="similarity">
    <text evidence="1">Belongs to the SIMIBI class G3E GTPase family. ArgK/MeaB subfamily.</text>
</comment>
<evidence type="ECO:0000256" key="3">
    <source>
        <dbReference type="ARBA" id="ARBA00022801"/>
    </source>
</evidence>
<feature type="domain" description="AAA+ ATPase" evidence="6">
    <location>
        <begin position="44"/>
        <end position="304"/>
    </location>
</feature>
<dbReference type="AlphaFoldDB" id="H8KXF3"/>